<evidence type="ECO:0000313" key="2">
    <source>
        <dbReference type="Proteomes" id="UP000004277"/>
    </source>
</evidence>
<evidence type="ECO:0000313" key="1">
    <source>
        <dbReference type="EMBL" id="TMS58047.1"/>
    </source>
</evidence>
<keyword evidence="1" id="KW-0436">Ligase</keyword>
<keyword evidence="2" id="KW-1185">Reference proteome</keyword>
<reference evidence="1" key="1">
    <citation type="submission" date="2019-05" db="EMBL/GenBank/DDBJ databases">
        <title>Revised genome assembly of Burkholderiaceae (previously Ralstonia) sp. PBA.</title>
        <authorList>
            <person name="Gan H.M."/>
        </authorList>
    </citation>
    <scope>NUCLEOTIDE SEQUENCE</scope>
    <source>
        <strain evidence="1">PBA</strain>
    </source>
</reference>
<name>A0ACD3SPB2_9BURK</name>
<comment type="caution">
    <text evidence="1">The sequence shown here is derived from an EMBL/GenBank/DDBJ whole genome shotgun (WGS) entry which is preliminary data.</text>
</comment>
<proteinExistence type="predicted"/>
<dbReference type="EC" id="6.3.2.13" evidence="1"/>
<dbReference type="Proteomes" id="UP000004277">
    <property type="component" value="Unassembled WGS sequence"/>
</dbReference>
<sequence>MTRLLPIEHLSPANAHAAGIVAWLRTHVAATAELSSDTRTVQAGDVFLGYRVGNAHHHSDGRPHIAAAVAAGAAAIVAEADAYAGPVDCAVPLLLVPGLHGLAGECAALWYGNAGHALHIVGITGTNGKTSCSHWLAQALSQPGKPCAMIGTLGSGLPGAVQATGFTTPDAVQLQRTLAGFARKGAKAVAMEVSSHGLEQQRVAGTPFHTAVFTNLTQDHLDYHGTMAAYGEVKRQLFTWPGLACAVINRDDAFGQSLLAGLPATVTAWEYGIGGDAAPMHGAAHWLSASDVRAGDTGTECLLRSDLGESRVQLPVIGQFNLSNALAVLGALLAAGMKWSAAINKLRVLSAVPGRMEQFGGHGAPLAVVDYAHTPDALDKALQTLRPLADARQGRLWCVFGCGGDRDAGKRPLMGQVAAARADEIVLTSDNPRSEPPLAILAQIAQGLPPGRAVQRIEDRATAILYALKHAADSDVVLVAGKGHEATQEIQGRKLAFSDQEHVRLALAARGGAR</sequence>
<accession>A0ACD3SPB2</accession>
<protein>
    <submittedName>
        <fullName evidence="1">UDP-N-acetylmuramoyl-L-alanyl-D-glutamate--2, 6-diaminopimelate ligase</fullName>
        <ecNumber evidence="1">6.3.2.13</ecNumber>
    </submittedName>
</protein>
<organism evidence="1 2">
    <name type="scientific">Imbroritus primus</name>
    <dbReference type="NCBI Taxonomy" id="3058603"/>
    <lineage>
        <taxon>Bacteria</taxon>
        <taxon>Pseudomonadati</taxon>
        <taxon>Pseudomonadota</taxon>
        <taxon>Betaproteobacteria</taxon>
        <taxon>Burkholderiales</taxon>
        <taxon>Burkholderiaceae</taxon>
        <taxon>Imbroritus</taxon>
    </lineage>
</organism>
<dbReference type="EMBL" id="AKCV02000016">
    <property type="protein sequence ID" value="TMS58047.1"/>
    <property type="molecule type" value="Genomic_DNA"/>
</dbReference>
<gene>
    <name evidence="1" type="ORF">MW7_009810</name>
</gene>